<sequence length="535" mass="61036">MALPNAEIQKYLKMILKRRYLFIAVSLFTMSVIVWGGYFIPRKYEAKSSIVIERNVINDLIKGVAITPSMTERIRVLRDTILSRSLILSVLRKLDLDTLAADNKELTAMILDFQKRTSVRVKKNNFFIVSFQDDDPKLARDYVNSLVRTYVNENVTAKREEAYGASRFLKEQVAFFKAKLDKAEDAIIRFRQDQGIYVAIDERSLISEIKEYGSEIDKIKIRRKELIAKRQSIKRQIKGEEPYSVAVINNMEGSNNLLIASMENRLKQLLVSYTENYPDVVKLRAEIAAIKNQQSVQPADNGPMKGVNSGDSAISTINPIYQDLKQNLNKIESEIKALDAKEKMLGVMIKQKEKELRYVPEGKKKLADLEKERDSYKNIYEQLLIRLGQSEVSNQMEIADKATTFRIVEPATLPTIPVSPNMKALILAGIFFGFAGGFGVVFLLDTLDSSVKEVQTVKNLGLEVLAVIPRMFNEAEQKKERKRDWIIYSIAGFYFLIICAAFVHELLGLTYIETVFASIKINLINVITQLQNRLF</sequence>
<dbReference type="InterPro" id="IPR050445">
    <property type="entry name" value="Bact_polysacc_biosynth/exp"/>
</dbReference>
<evidence type="ECO:0000259" key="3">
    <source>
        <dbReference type="Pfam" id="PF13807"/>
    </source>
</evidence>
<organism evidence="4">
    <name type="scientific">hydrothermal vent metagenome</name>
    <dbReference type="NCBI Taxonomy" id="652676"/>
    <lineage>
        <taxon>unclassified sequences</taxon>
        <taxon>metagenomes</taxon>
        <taxon>ecological metagenomes</taxon>
    </lineage>
</organism>
<feature type="transmembrane region" description="Helical" evidence="2">
    <location>
        <begin position="20"/>
        <end position="40"/>
    </location>
</feature>
<evidence type="ECO:0000256" key="1">
    <source>
        <dbReference type="SAM" id="Coils"/>
    </source>
</evidence>
<dbReference type="GO" id="GO:0004713">
    <property type="term" value="F:protein tyrosine kinase activity"/>
    <property type="evidence" value="ECO:0007669"/>
    <property type="project" value="TreeGrafter"/>
</dbReference>
<accession>A0A3B1D7H9</accession>
<dbReference type="InterPro" id="IPR032807">
    <property type="entry name" value="GNVR"/>
</dbReference>
<evidence type="ECO:0000313" key="4">
    <source>
        <dbReference type="EMBL" id="VAX34741.1"/>
    </source>
</evidence>
<name>A0A3B1D7H9_9ZZZZ</name>
<dbReference type="NCBIfam" id="TIGR03007">
    <property type="entry name" value="pepcterm_ChnLen"/>
    <property type="match status" value="1"/>
</dbReference>
<dbReference type="GO" id="GO:0005886">
    <property type="term" value="C:plasma membrane"/>
    <property type="evidence" value="ECO:0007669"/>
    <property type="project" value="TreeGrafter"/>
</dbReference>
<dbReference type="AlphaFoldDB" id="A0A3B1D7H9"/>
<dbReference type="PANTHER" id="PTHR32309">
    <property type="entry name" value="TYROSINE-PROTEIN KINASE"/>
    <property type="match status" value="1"/>
</dbReference>
<keyword evidence="2" id="KW-0472">Membrane</keyword>
<evidence type="ECO:0000256" key="2">
    <source>
        <dbReference type="SAM" id="Phobius"/>
    </source>
</evidence>
<feature type="transmembrane region" description="Helical" evidence="2">
    <location>
        <begin position="485"/>
        <end position="503"/>
    </location>
</feature>
<dbReference type="PANTHER" id="PTHR32309:SF13">
    <property type="entry name" value="FERRIC ENTEROBACTIN TRANSPORT PROTEIN FEPE"/>
    <property type="match status" value="1"/>
</dbReference>
<feature type="transmembrane region" description="Helical" evidence="2">
    <location>
        <begin position="424"/>
        <end position="444"/>
    </location>
</feature>
<reference evidence="4" key="1">
    <citation type="submission" date="2018-06" db="EMBL/GenBank/DDBJ databases">
        <authorList>
            <person name="Zhirakovskaya E."/>
        </authorList>
    </citation>
    <scope>NUCLEOTIDE SEQUENCE</scope>
</reference>
<keyword evidence="1" id="KW-0175">Coiled coil</keyword>
<keyword evidence="2" id="KW-0812">Transmembrane</keyword>
<dbReference type="Pfam" id="PF13807">
    <property type="entry name" value="GNVR"/>
    <property type="match status" value="1"/>
</dbReference>
<dbReference type="EMBL" id="UOGI01000380">
    <property type="protein sequence ID" value="VAX34741.1"/>
    <property type="molecule type" value="Genomic_DNA"/>
</dbReference>
<gene>
    <name evidence="4" type="ORF">MNBD_NITROSPIRAE03-299</name>
</gene>
<proteinExistence type="predicted"/>
<protein>
    <recommendedName>
        <fullName evidence="3">Tyrosine-protein kinase G-rich domain-containing protein</fullName>
    </recommendedName>
</protein>
<dbReference type="InterPro" id="IPR014345">
    <property type="entry name" value="XrtA_polysacc_chain"/>
</dbReference>
<feature type="coiled-coil region" evidence="1">
    <location>
        <begin position="166"/>
        <end position="236"/>
    </location>
</feature>
<keyword evidence="2" id="KW-1133">Transmembrane helix</keyword>
<feature type="domain" description="Tyrosine-protein kinase G-rich" evidence="3">
    <location>
        <begin position="368"/>
        <end position="443"/>
    </location>
</feature>